<keyword evidence="2" id="KW-0732">Signal</keyword>
<organism evidence="5 6">
    <name type="scientific">Novosphingobium resinovorum</name>
    <dbReference type="NCBI Taxonomy" id="158500"/>
    <lineage>
        <taxon>Bacteria</taxon>
        <taxon>Pseudomonadati</taxon>
        <taxon>Pseudomonadota</taxon>
        <taxon>Alphaproteobacteria</taxon>
        <taxon>Sphingomonadales</taxon>
        <taxon>Sphingomonadaceae</taxon>
        <taxon>Novosphingobium</taxon>
    </lineage>
</organism>
<dbReference type="PANTHER" id="PTHR43329">
    <property type="entry name" value="EPOXIDE HYDROLASE"/>
    <property type="match status" value="1"/>
</dbReference>
<reference evidence="7" key="3">
    <citation type="journal article" date="2017" name="J. Biotechnol.">
        <title>Complete genome sequence of Novosphingobium resinovorum SA1, a versatile xenobiotic-degrading bacterium capable of utilizing sulfanilic acid.</title>
        <authorList>
            <person name="Hegedus B."/>
            <person name="Kos P.B."/>
            <person name="Balint B."/>
            <person name="Maroti G."/>
            <person name="Gan H.M."/>
            <person name="Perei K."/>
            <person name="Rakhely G."/>
        </authorList>
    </citation>
    <scope>NUCLEOTIDE SEQUENCE [LARGE SCALE GENOMIC DNA]</scope>
    <source>
        <strain evidence="7">SA1</strain>
    </source>
</reference>
<dbReference type="RefSeq" id="WP_008828600.1">
    <property type="nucleotide sequence ID" value="NZ_CP017075.1"/>
</dbReference>
<dbReference type="EMBL" id="JFYZ01000041">
    <property type="protein sequence ID" value="EZP74725.1"/>
    <property type="molecule type" value="Genomic_DNA"/>
</dbReference>
<feature type="domain" description="AB hydrolase-1" evidence="3">
    <location>
        <begin position="75"/>
        <end position="178"/>
    </location>
</feature>
<dbReference type="Proteomes" id="UP000094626">
    <property type="component" value="Chromosome"/>
</dbReference>
<feature type="signal peptide" evidence="2">
    <location>
        <begin position="1"/>
        <end position="24"/>
    </location>
</feature>
<dbReference type="InterPro" id="IPR029058">
    <property type="entry name" value="AB_hydrolase_fold"/>
</dbReference>
<reference evidence="4" key="2">
    <citation type="submission" date="2016-08" db="EMBL/GenBank/DDBJ databases">
        <authorList>
            <person name="Seilhamer J.J."/>
        </authorList>
    </citation>
    <scope>NUCLEOTIDE SEQUENCE [LARGE SCALE GENOMIC DNA]</scope>
    <source>
        <strain evidence="4">SA1</strain>
    </source>
</reference>
<dbReference type="SUPFAM" id="SSF53474">
    <property type="entry name" value="alpha/beta-Hydrolases"/>
    <property type="match status" value="1"/>
</dbReference>
<dbReference type="Proteomes" id="UP000024329">
    <property type="component" value="Unassembled WGS sequence"/>
</dbReference>
<dbReference type="EMBL" id="CP017075">
    <property type="protein sequence ID" value="AOR75335.1"/>
    <property type="molecule type" value="Genomic_DNA"/>
</dbReference>
<dbReference type="PRINTS" id="PR00412">
    <property type="entry name" value="EPOXHYDRLASE"/>
</dbReference>
<evidence type="ECO:0000313" key="5">
    <source>
        <dbReference type="EMBL" id="EZP74725.1"/>
    </source>
</evidence>
<reference evidence="5 6" key="1">
    <citation type="submission" date="2014-03" db="EMBL/GenBank/DDBJ databases">
        <title>Whole genome sequence of Novosphingobium resinovorum KF1.</title>
        <authorList>
            <person name="Gan H.M."/>
            <person name="Gan H.Y."/>
            <person name="Chew T.H."/>
            <person name="Savka M.A."/>
        </authorList>
    </citation>
    <scope>NUCLEOTIDE SEQUENCE [LARGE SCALE GENOMIC DNA]</scope>
    <source>
        <strain evidence="5 6">KF1</strain>
    </source>
</reference>
<name>A0A031JPT5_9SPHN</name>
<evidence type="ECO:0000313" key="6">
    <source>
        <dbReference type="Proteomes" id="UP000024329"/>
    </source>
</evidence>
<gene>
    <name evidence="4" type="ORF">BES08_00100</name>
    <name evidence="5" type="ORF">BV97_04673</name>
</gene>
<dbReference type="PRINTS" id="PR00111">
    <property type="entry name" value="ABHYDROLASE"/>
</dbReference>
<feature type="chain" id="PRO_5014496898" evidence="2">
    <location>
        <begin position="25"/>
        <end position="338"/>
    </location>
</feature>
<dbReference type="KEGG" id="nre:BES08_00100"/>
<protein>
    <submittedName>
        <fullName evidence="4 5">Alpha/beta hydrolase</fullName>
    </submittedName>
</protein>
<proteinExistence type="predicted"/>
<dbReference type="InterPro" id="IPR000073">
    <property type="entry name" value="AB_hydrolase_1"/>
</dbReference>
<dbReference type="AlphaFoldDB" id="A0A031JPT5"/>
<dbReference type="eggNOG" id="COG0596">
    <property type="taxonomic scope" value="Bacteria"/>
</dbReference>
<dbReference type="Gene3D" id="3.40.50.1820">
    <property type="entry name" value="alpha/beta hydrolase"/>
    <property type="match status" value="1"/>
</dbReference>
<dbReference type="GO" id="GO:0016787">
    <property type="term" value="F:hydrolase activity"/>
    <property type="evidence" value="ECO:0007669"/>
    <property type="project" value="UniProtKB-KW"/>
</dbReference>
<dbReference type="PATRIC" id="fig|158500.4.peg.4747"/>
<dbReference type="Pfam" id="PF00561">
    <property type="entry name" value="Abhydrolase_1"/>
    <property type="match status" value="1"/>
</dbReference>
<keyword evidence="1 5" id="KW-0378">Hydrolase</keyword>
<dbReference type="InterPro" id="IPR000639">
    <property type="entry name" value="Epox_hydrolase-like"/>
</dbReference>
<accession>A0A031JPT5</accession>
<keyword evidence="7" id="KW-1185">Reference proteome</keyword>
<evidence type="ECO:0000256" key="2">
    <source>
        <dbReference type="SAM" id="SignalP"/>
    </source>
</evidence>
<sequence>MIWNIALRMAAMVLAGSPVMIAEAALAAPSGTTVHAATSDEALLARLPGFRQGFAEVDGVRLHYVEGGAANSGKPALVLLPGWPQTWWSYHKIMPQLARDRRVIAVDLRGMGASSKPAGGYDKKTMAADIAGLVHQLGLGKVDIVGHDIGSMVAYSFAANHSDLTDKLVLLDVAPPDAGLATWPMLPALGTFGDKVGDGSHAYVWWFAYHQVPELHEKMAGEGRIRMEQDWFFHYLTKDEAAIDALDRDVYAAAYTPRDAIRAGDGWYQAFPQDIVDDDGYAPLAMPVLALGGPGFAWLQGVLASKAPSAKVLKVDSGHFIPDEVPDILVEQIKAFTQ</sequence>
<evidence type="ECO:0000313" key="7">
    <source>
        <dbReference type="Proteomes" id="UP000094626"/>
    </source>
</evidence>
<evidence type="ECO:0000313" key="4">
    <source>
        <dbReference type="EMBL" id="AOR75335.1"/>
    </source>
</evidence>
<dbReference type="STRING" id="158500.BES08_00100"/>
<evidence type="ECO:0000256" key="1">
    <source>
        <dbReference type="ARBA" id="ARBA00022801"/>
    </source>
</evidence>
<evidence type="ECO:0000259" key="3">
    <source>
        <dbReference type="Pfam" id="PF00561"/>
    </source>
</evidence>